<dbReference type="PANTHER" id="PTHR30383">
    <property type="entry name" value="THIOESTERASE 1/PROTEASE 1/LYSOPHOSPHOLIPASE L1"/>
    <property type="match status" value="1"/>
</dbReference>
<protein>
    <submittedName>
        <fullName evidence="2">Arylesterase</fullName>
    </submittedName>
</protein>
<feature type="domain" description="SGNH hydrolase-type esterase" evidence="1">
    <location>
        <begin position="36"/>
        <end position="194"/>
    </location>
</feature>
<evidence type="ECO:0000259" key="1">
    <source>
        <dbReference type="Pfam" id="PF13472"/>
    </source>
</evidence>
<organism evidence="2 3">
    <name type="scientific">Bradyrhizobium zhanjiangense</name>
    <dbReference type="NCBI Taxonomy" id="1325107"/>
    <lineage>
        <taxon>Bacteria</taxon>
        <taxon>Pseudomonadati</taxon>
        <taxon>Pseudomonadota</taxon>
        <taxon>Alphaproteobacteria</taxon>
        <taxon>Hyphomicrobiales</taxon>
        <taxon>Nitrobacteraceae</taxon>
        <taxon>Bradyrhizobium</taxon>
    </lineage>
</organism>
<proteinExistence type="predicted"/>
<dbReference type="SUPFAM" id="SSF52266">
    <property type="entry name" value="SGNH hydrolase"/>
    <property type="match status" value="1"/>
</dbReference>
<dbReference type="Gene3D" id="3.40.50.1110">
    <property type="entry name" value="SGNH hydrolase"/>
    <property type="match status" value="1"/>
</dbReference>
<dbReference type="InterPro" id="IPR051532">
    <property type="entry name" value="Ester_Hydrolysis_Enzymes"/>
</dbReference>
<sequence>MVTPTLRLTVIVAAVLLAWATNHNVRADERVVRIVVLGDSLAAGYGVPAGYAFPKKLELALRARGQSAAVANAGVSGDTAAGGLARLNRSISDDTDAVILELGANDMLRGFEPNVTRAALGEILHNLEARRIVVLLCGVRTQPSRGDEYKRAFAAMFSDLAREHNALFYPAFDDAFVDDTQLKLPDGLHPTAAGIEAVVTRILPKVEALIDRARRRDH</sequence>
<name>A0ABY0DMS1_9BRAD</name>
<comment type="caution">
    <text evidence="2">The sequence shown here is derived from an EMBL/GenBank/DDBJ whole genome shotgun (WGS) entry which is preliminary data.</text>
</comment>
<dbReference type="Proteomes" id="UP000289946">
    <property type="component" value="Unassembled WGS sequence"/>
</dbReference>
<dbReference type="InterPro" id="IPR013830">
    <property type="entry name" value="SGNH_hydro"/>
</dbReference>
<keyword evidence="3" id="KW-1185">Reference proteome</keyword>
<dbReference type="CDD" id="cd01822">
    <property type="entry name" value="Lysophospholipase_L1_like"/>
    <property type="match status" value="1"/>
</dbReference>
<dbReference type="InterPro" id="IPR036514">
    <property type="entry name" value="SGNH_hydro_sf"/>
</dbReference>
<dbReference type="Pfam" id="PF13472">
    <property type="entry name" value="Lipase_GDSL_2"/>
    <property type="match status" value="1"/>
</dbReference>
<accession>A0ABY0DMS1</accession>
<reference evidence="2 3" key="1">
    <citation type="submission" date="2018-10" db="EMBL/GenBank/DDBJ databases">
        <title>Bradyrhizobium sp. nov., isolated from effective nodules of peanut in China.</title>
        <authorList>
            <person name="Li Y."/>
        </authorList>
    </citation>
    <scope>NUCLEOTIDE SEQUENCE [LARGE SCALE GENOMIC DNA]</scope>
    <source>
        <strain evidence="2 3">CCBAU 51781</strain>
    </source>
</reference>
<dbReference type="RefSeq" id="WP_128939358.1">
    <property type="nucleotide sequence ID" value="NZ_RDRA01000006.1"/>
</dbReference>
<dbReference type="PANTHER" id="PTHR30383:SF24">
    <property type="entry name" value="THIOESTERASE 1_PROTEASE 1_LYSOPHOSPHOLIPASE L1"/>
    <property type="match status" value="1"/>
</dbReference>
<gene>
    <name evidence="2" type="ORF">EAS62_11495</name>
</gene>
<dbReference type="EMBL" id="RDRA01000006">
    <property type="protein sequence ID" value="RXG96229.1"/>
    <property type="molecule type" value="Genomic_DNA"/>
</dbReference>
<evidence type="ECO:0000313" key="3">
    <source>
        <dbReference type="Proteomes" id="UP000289946"/>
    </source>
</evidence>
<evidence type="ECO:0000313" key="2">
    <source>
        <dbReference type="EMBL" id="RXG96229.1"/>
    </source>
</evidence>